<name>A0A1B7MRU5_9AGAM</name>
<dbReference type="InterPro" id="IPR029063">
    <property type="entry name" value="SAM-dependent_MTases_sf"/>
</dbReference>
<proteinExistence type="predicted"/>
<evidence type="ECO:0000313" key="2">
    <source>
        <dbReference type="Proteomes" id="UP000092154"/>
    </source>
</evidence>
<dbReference type="Gene3D" id="3.40.50.150">
    <property type="entry name" value="Vaccinia Virus protein VP39"/>
    <property type="match status" value="1"/>
</dbReference>
<dbReference type="EMBL" id="KV448509">
    <property type="protein sequence ID" value="OAX35334.1"/>
    <property type="molecule type" value="Genomic_DNA"/>
</dbReference>
<dbReference type="AlphaFoldDB" id="A0A1B7MRU5"/>
<dbReference type="Proteomes" id="UP000092154">
    <property type="component" value="Unassembled WGS sequence"/>
</dbReference>
<reference evidence="1 2" key="1">
    <citation type="submission" date="2016-06" db="EMBL/GenBank/DDBJ databases">
        <title>Comparative genomics of the ectomycorrhizal sister species Rhizopogon vinicolor and Rhizopogon vesiculosus (Basidiomycota: Boletales) reveals a divergence of the mating type B locus.</title>
        <authorList>
            <consortium name="DOE Joint Genome Institute"/>
            <person name="Mujic A.B."/>
            <person name="Kuo A."/>
            <person name="Tritt A."/>
            <person name="Lipzen A."/>
            <person name="Chen C."/>
            <person name="Johnson J."/>
            <person name="Sharma A."/>
            <person name="Barry K."/>
            <person name="Grigoriev I.V."/>
            <person name="Spatafora J.W."/>
        </authorList>
    </citation>
    <scope>NUCLEOTIDE SEQUENCE [LARGE SCALE GENOMIC DNA]</scope>
    <source>
        <strain evidence="1 2">AM-OR11-026</strain>
    </source>
</reference>
<dbReference type="InParanoid" id="A0A1B7MRU5"/>
<sequence>MAGALGSKSKILIVDMIAVPNVESTATTASHFGSASKIISGSSMYMLARINGYERSMHEWEALVMAGLRITNIYPLRTHISIIECAIDTRAML</sequence>
<dbReference type="OrthoDB" id="2410195at2759"/>
<evidence type="ECO:0000313" key="1">
    <source>
        <dbReference type="EMBL" id="OAX35334.1"/>
    </source>
</evidence>
<protein>
    <submittedName>
        <fullName evidence="1">Uncharacterized protein</fullName>
    </submittedName>
</protein>
<keyword evidence="2" id="KW-1185">Reference proteome</keyword>
<dbReference type="STRING" id="1314800.A0A1B7MRU5"/>
<accession>A0A1B7MRU5</accession>
<organism evidence="1 2">
    <name type="scientific">Rhizopogon vinicolor AM-OR11-026</name>
    <dbReference type="NCBI Taxonomy" id="1314800"/>
    <lineage>
        <taxon>Eukaryota</taxon>
        <taxon>Fungi</taxon>
        <taxon>Dikarya</taxon>
        <taxon>Basidiomycota</taxon>
        <taxon>Agaricomycotina</taxon>
        <taxon>Agaricomycetes</taxon>
        <taxon>Agaricomycetidae</taxon>
        <taxon>Boletales</taxon>
        <taxon>Suillineae</taxon>
        <taxon>Rhizopogonaceae</taxon>
        <taxon>Rhizopogon</taxon>
    </lineage>
</organism>
<gene>
    <name evidence="1" type="ORF">K503DRAFT_802898</name>
</gene>